<evidence type="ECO:0000313" key="3">
    <source>
        <dbReference type="EMBL" id="ESS62164.1"/>
    </source>
</evidence>
<dbReference type="InterPro" id="IPR010721">
    <property type="entry name" value="UstE-like"/>
</dbReference>
<keyword evidence="1" id="KW-1133">Transmembrane helix</keyword>
<dbReference type="GO" id="GO:0016020">
    <property type="term" value="C:membrane"/>
    <property type="evidence" value="ECO:0007669"/>
    <property type="project" value="TreeGrafter"/>
</dbReference>
<feature type="signal peptide" evidence="2">
    <location>
        <begin position="1"/>
        <end position="20"/>
    </location>
</feature>
<dbReference type="EMBL" id="AYLP01000206">
    <property type="protein sequence ID" value="ESS62164.1"/>
    <property type="molecule type" value="Genomic_DNA"/>
</dbReference>
<feature type="transmembrane region" description="Helical" evidence="1">
    <location>
        <begin position="135"/>
        <end position="156"/>
    </location>
</feature>
<gene>
    <name evidence="3" type="ORF">TCDM_10214</name>
</gene>
<keyword evidence="1" id="KW-0812">Transmembrane</keyword>
<dbReference type="AlphaFoldDB" id="V5B3K3"/>
<feature type="transmembrane region" description="Helical" evidence="1">
    <location>
        <begin position="168"/>
        <end position="186"/>
    </location>
</feature>
<evidence type="ECO:0000256" key="2">
    <source>
        <dbReference type="SAM" id="SignalP"/>
    </source>
</evidence>
<organism evidence="3 4">
    <name type="scientific">Trypanosoma cruzi Dm28c</name>
    <dbReference type="NCBI Taxonomy" id="1416333"/>
    <lineage>
        <taxon>Eukaryota</taxon>
        <taxon>Discoba</taxon>
        <taxon>Euglenozoa</taxon>
        <taxon>Kinetoplastea</taxon>
        <taxon>Metakinetoplastina</taxon>
        <taxon>Trypanosomatida</taxon>
        <taxon>Trypanosomatidae</taxon>
        <taxon>Trypanosoma</taxon>
        <taxon>Schizotrypanum</taxon>
    </lineage>
</organism>
<dbReference type="PANTHER" id="PTHR32251">
    <property type="entry name" value="3-OXO-5-ALPHA-STEROID 4-DEHYDROGENASE"/>
    <property type="match status" value="1"/>
</dbReference>
<dbReference type="OrthoDB" id="67965at2759"/>
<dbReference type="Gene3D" id="1.20.120.1630">
    <property type="match status" value="1"/>
</dbReference>
<evidence type="ECO:0000256" key="1">
    <source>
        <dbReference type="SAM" id="Phobius"/>
    </source>
</evidence>
<dbReference type="Proteomes" id="UP000017861">
    <property type="component" value="Unassembled WGS sequence"/>
</dbReference>
<dbReference type="PROSITE" id="PS50244">
    <property type="entry name" value="S5A_REDUCTASE"/>
    <property type="match status" value="1"/>
</dbReference>
<keyword evidence="2" id="KW-0732">Signal</keyword>
<dbReference type="Pfam" id="PF06966">
    <property type="entry name" value="DUF1295"/>
    <property type="match status" value="1"/>
</dbReference>
<feature type="transmembrane region" description="Helical" evidence="1">
    <location>
        <begin position="232"/>
        <end position="251"/>
    </location>
</feature>
<dbReference type="VEuPathDB" id="TriTrypDB:TCDM_10214"/>
<comment type="caution">
    <text evidence="3">The sequence shown here is derived from an EMBL/GenBank/DDBJ whole genome shotgun (WGS) entry which is preliminary data.</text>
</comment>
<reference evidence="3 4" key="1">
    <citation type="journal article" date="2014" name="Genome Announc.">
        <title>Trypanosoma cruzi Clone Dm28c Draft Genome Sequence.</title>
        <authorList>
            <person name="Grisard E.C."/>
            <person name="Teixeira S.M."/>
            <person name="de Almeida L.G."/>
            <person name="Stoco P.H."/>
            <person name="Gerber A.L."/>
            <person name="Talavera-Lopez C."/>
            <person name="Lima O.C."/>
            <person name="Andersson B."/>
            <person name="de Vasconcelos A.T."/>
        </authorList>
    </citation>
    <scope>NUCLEOTIDE SEQUENCE [LARGE SCALE GENOMIC DNA]</scope>
    <source>
        <strain evidence="3 4">Dm28c</strain>
    </source>
</reference>
<feature type="chain" id="PRO_5004731079" evidence="2">
    <location>
        <begin position="21"/>
        <end position="287"/>
    </location>
</feature>
<proteinExistence type="predicted"/>
<keyword evidence="1" id="KW-0472">Membrane</keyword>
<name>V5B3K3_TRYCR</name>
<evidence type="ECO:0000313" key="4">
    <source>
        <dbReference type="Proteomes" id="UP000017861"/>
    </source>
</evidence>
<dbReference type="PANTHER" id="PTHR32251:SF33">
    <property type="entry name" value="STEROID 5-ALPHA REDUCTASE C-TERMINAL DOMAIN-CONTAINING PROTEIN"/>
    <property type="match status" value="1"/>
</dbReference>
<protein>
    <submittedName>
        <fullName evidence="3">Uncharacterized protein</fullName>
    </submittedName>
</protein>
<sequence length="287" mass="33082">MHLFFIIIIFSFFFLLLRDGNKEKTTLSRIKEDNQQMSHEITENKKKEFPYLLGKWFSLIDYINEDYLGGPHFIKLAHVINFQKGASLIVCLLMMKKSGNYSATATTYTALHGGYGLCWLLKELIFPDAKWQKKITLGSAIAIFLSVLGPYWYIAYNAIMKHPEHSNISLCMAIIVFQIGLSLMMGSDCQKYFVLKKEKGLITDGFFSRIRHPNYLGEMLIYGSFAFVSKDIRSFGVLAWVWVGIFVPYILRKEHRMSRHKGWHAYTLRSGLLLPRLFPSKECSGAC</sequence>
<accession>V5B3K3</accession>